<dbReference type="InterPro" id="IPR055334">
    <property type="entry name" value="PEX8-like"/>
</dbReference>
<dbReference type="RefSeq" id="XP_022466707.1">
    <property type="nucleotide sequence ID" value="XM_022610408.1"/>
</dbReference>
<reference evidence="2" key="2">
    <citation type="submission" date="2012-08" db="EMBL/GenBank/DDBJ databases">
        <title>Genome sequence of Kazachstania naganishii.</title>
        <authorList>
            <person name="Gordon J.L."/>
            <person name="Armisen D."/>
            <person name="Proux-Wera E."/>
            <person name="OhEigeartaigh S.S."/>
            <person name="Byrne K.P."/>
            <person name="Wolfe K.H."/>
        </authorList>
    </citation>
    <scope>NUCLEOTIDE SEQUENCE [LARGE SCALE GENOMIC DNA]</scope>
    <source>
        <strain evidence="2">ATCC MYA-139 / BCRC 22969 / CBS 8797 / CCRC 22969 / KCTC 17520 / NBRC 10181 / NCYC 3082</strain>
    </source>
</reference>
<reference evidence="1 2" key="1">
    <citation type="journal article" date="2011" name="Proc. Natl. Acad. Sci. U.S.A.">
        <title>Evolutionary erosion of yeast sex chromosomes by mating-type switching accidents.</title>
        <authorList>
            <person name="Gordon J.L."/>
            <person name="Armisen D."/>
            <person name="Proux-Wera E."/>
            <person name="Oheigeartaigh S.S."/>
            <person name="Byrne K.P."/>
            <person name="Wolfe K.H."/>
        </authorList>
    </citation>
    <scope>NUCLEOTIDE SEQUENCE [LARGE SCALE GENOMIC DNA]</scope>
    <source>
        <strain evidence="2">ATCC MYA-139 / BCRC 22969 / CBS 8797 / CCRC 22969 / KCTC 17520 / NBRC 10181 / NCYC 3082</strain>
    </source>
</reference>
<dbReference type="PANTHER" id="PTHR39214">
    <property type="entry name" value="MICROBODY (PEROXISOME) BIOGENESIS PROTEIN PEROXIN 8 (EUROFUNG)"/>
    <property type="match status" value="1"/>
</dbReference>
<dbReference type="KEGG" id="kng:KNAG_0K00970"/>
<evidence type="ECO:0008006" key="3">
    <source>
        <dbReference type="Google" id="ProtNLM"/>
    </source>
</evidence>
<dbReference type="OrthoDB" id="2357318at2759"/>
<dbReference type="GeneID" id="34528229"/>
<evidence type="ECO:0000313" key="2">
    <source>
        <dbReference type="Proteomes" id="UP000006310"/>
    </source>
</evidence>
<name>J7S388_HUIN7</name>
<dbReference type="PANTHER" id="PTHR39214:SF1">
    <property type="entry name" value="MICROBODY (PEROXISOME) BIOGENESIS PROTEIN PEROXIN 8 (EUROFUNG)"/>
    <property type="match status" value="1"/>
</dbReference>
<sequence length="585" mass="68029">MDAELQHLIVLLRDRGSIVQQSSVKRSVINNLAYYVPRITSLKVLETIVAELWNSALQSDADTSLELQEMCQSIFFWKLQISEPSLDVPEFYEVWNRHIVACSQWTVPKLAMVSGLLSTEALFLQLQNRFYTDRKGICSRYYKNWRSAYFVPLLTNYLNQGGLTLSSKDLIVQIYTFAPSEGDLARTQLHWDFITDSCIRQLIHYITHGETELDMYLQKNVNQIARTLQISLLRTDSSTLARNLEQLTKACQTLSYRECRSAMPNKSYSNDHYSGILLTVILTTKSIIDSVRNIPRLWCIQMITCLYNLHFITLDFGTTGFQTFEDVFAKLSTFITLPVGQFQRQDDYISLIKGFIGGIDFNTQYPNKINDSRLLFTLSLLERTLLLLSGSTLRELVTAPEFTFVLKNLNSYSNEIREAAHSVILTYYKVESIETSVRQWQSTFIDEYLVLSFRQYFNSELTESQLLHIIQKLSVSIPYLQTMDLDICRRLVQKMYLQFLNIPKGKMRWNVMLLKCIICMIPYINMRYCLDWLDNVKELLFSGEFDEITRQEIADSLWDMISTSGSQIAIKWWYVSFVTTPQSRL</sequence>
<proteinExistence type="predicted"/>
<accession>J7S388</accession>
<dbReference type="Proteomes" id="UP000006310">
    <property type="component" value="Chromosome 11"/>
</dbReference>
<dbReference type="AlphaFoldDB" id="J7S388"/>
<dbReference type="OMA" id="GWLNICL"/>
<dbReference type="HOGENOM" id="CLU_031057_0_0_1"/>
<gene>
    <name evidence="1" type="primary">KNAG0K00970</name>
    <name evidence="1" type="ordered locus">KNAG_0K00970</name>
</gene>
<keyword evidence="2" id="KW-1185">Reference proteome</keyword>
<evidence type="ECO:0000313" key="1">
    <source>
        <dbReference type="EMBL" id="CCK72462.1"/>
    </source>
</evidence>
<dbReference type="eggNOG" id="ENOG502R1X7">
    <property type="taxonomic scope" value="Eukaryota"/>
</dbReference>
<dbReference type="EMBL" id="HE978324">
    <property type="protein sequence ID" value="CCK72462.1"/>
    <property type="molecule type" value="Genomic_DNA"/>
</dbReference>
<dbReference type="STRING" id="1071383.J7S388"/>
<organism evidence="1 2">
    <name type="scientific">Huiozyma naganishii (strain ATCC MYA-139 / BCRC 22969 / CBS 8797 / KCTC 17520 / NBRC 10181 / NCYC 3082 / Yp74L-3)</name>
    <name type="common">Yeast</name>
    <name type="synonym">Kazachstania naganishii</name>
    <dbReference type="NCBI Taxonomy" id="1071383"/>
    <lineage>
        <taxon>Eukaryota</taxon>
        <taxon>Fungi</taxon>
        <taxon>Dikarya</taxon>
        <taxon>Ascomycota</taxon>
        <taxon>Saccharomycotina</taxon>
        <taxon>Saccharomycetes</taxon>
        <taxon>Saccharomycetales</taxon>
        <taxon>Saccharomycetaceae</taxon>
        <taxon>Huiozyma</taxon>
    </lineage>
</organism>
<protein>
    <recommendedName>
        <fullName evidence="3">Telomere-associated protein Rif1 N-terminal domain-containing protein</fullName>
    </recommendedName>
</protein>